<reference evidence="1 2" key="1">
    <citation type="submission" date="2019-01" db="EMBL/GenBank/DDBJ databases">
        <authorList>
            <person name="Chen W.-M."/>
        </authorList>
    </citation>
    <scope>NUCLEOTIDE SEQUENCE [LARGE SCALE GENOMIC DNA]</scope>
    <source>
        <strain evidence="1 2">CCP-6</strain>
    </source>
</reference>
<sequence length="242" mass="27293">MTTVLVWNNHLRPIGNSFPGHASVSIDDNWASDKSYVSWLPGDDHKIFREFGRAGASISTDLMFEKYAPDHIIRITGMDVMAMMSKWNEVRSKENAHYRYTRKNCSTIASRVLKAGSAQGGLKRHHIIWTPLMVKRLALEMGGTTMLWTDLLQECRQRGHLSPGDVLVLQNLHKRDERSGSSMTTFHYSRGAPSQPKTGMLWGNRQHHLHIKDGGRCYVSDGTLMNTQVAHISGTTANFTDE</sequence>
<dbReference type="RefSeq" id="WP_127789365.1">
    <property type="nucleotide sequence ID" value="NZ_SACL01000008.1"/>
</dbReference>
<evidence type="ECO:0000313" key="1">
    <source>
        <dbReference type="EMBL" id="RVT92035.1"/>
    </source>
</evidence>
<accession>A0A437M3A0</accession>
<dbReference type="OrthoDB" id="8482199at2"/>
<evidence type="ECO:0000313" key="2">
    <source>
        <dbReference type="Proteomes" id="UP000282957"/>
    </source>
</evidence>
<organism evidence="1 2">
    <name type="scientific">Rhodovarius crocodyli</name>
    <dbReference type="NCBI Taxonomy" id="1979269"/>
    <lineage>
        <taxon>Bacteria</taxon>
        <taxon>Pseudomonadati</taxon>
        <taxon>Pseudomonadota</taxon>
        <taxon>Alphaproteobacteria</taxon>
        <taxon>Acetobacterales</taxon>
        <taxon>Roseomonadaceae</taxon>
        <taxon>Rhodovarius</taxon>
    </lineage>
</organism>
<keyword evidence="2" id="KW-1185">Reference proteome</keyword>
<comment type="caution">
    <text evidence="1">The sequence shown here is derived from an EMBL/GenBank/DDBJ whole genome shotgun (WGS) entry which is preliminary data.</text>
</comment>
<dbReference type="AlphaFoldDB" id="A0A437M3A0"/>
<dbReference type="Proteomes" id="UP000282957">
    <property type="component" value="Unassembled WGS sequence"/>
</dbReference>
<protein>
    <submittedName>
        <fullName evidence="1">Uncharacterized protein</fullName>
    </submittedName>
</protein>
<dbReference type="EMBL" id="SACL01000008">
    <property type="protein sequence ID" value="RVT92035.1"/>
    <property type="molecule type" value="Genomic_DNA"/>
</dbReference>
<proteinExistence type="predicted"/>
<gene>
    <name evidence="1" type="ORF">EOD42_20080</name>
</gene>
<name>A0A437M3A0_9PROT</name>